<accession>A0ABP7NTY2</accession>
<keyword evidence="1" id="KW-1133">Transmembrane helix</keyword>
<comment type="caution">
    <text evidence="2">The sequence shown here is derived from an EMBL/GenBank/DDBJ whole genome shotgun (WGS) entry which is preliminary data.</text>
</comment>
<gene>
    <name evidence="2" type="ORF">GCM10022231_10310</name>
</gene>
<feature type="transmembrane region" description="Helical" evidence="1">
    <location>
        <begin position="38"/>
        <end position="57"/>
    </location>
</feature>
<reference evidence="3" key="1">
    <citation type="journal article" date="2019" name="Int. J. Syst. Evol. Microbiol.">
        <title>The Global Catalogue of Microorganisms (GCM) 10K type strain sequencing project: providing services to taxonomists for standard genome sequencing and annotation.</title>
        <authorList>
            <consortium name="The Broad Institute Genomics Platform"/>
            <consortium name="The Broad Institute Genome Sequencing Center for Infectious Disease"/>
            <person name="Wu L."/>
            <person name="Ma J."/>
        </authorList>
    </citation>
    <scope>NUCLEOTIDE SEQUENCE [LARGE SCALE GENOMIC DNA]</scope>
    <source>
        <strain evidence="3">JCM 16923</strain>
    </source>
</reference>
<protein>
    <recommendedName>
        <fullName evidence="4">ABC transporter permease</fullName>
    </recommendedName>
</protein>
<evidence type="ECO:0000256" key="1">
    <source>
        <dbReference type="SAM" id="Phobius"/>
    </source>
</evidence>
<organism evidence="2 3">
    <name type="scientific">Gordonia caeni</name>
    <dbReference type="NCBI Taxonomy" id="1007097"/>
    <lineage>
        <taxon>Bacteria</taxon>
        <taxon>Bacillati</taxon>
        <taxon>Actinomycetota</taxon>
        <taxon>Actinomycetes</taxon>
        <taxon>Mycobacteriales</taxon>
        <taxon>Gordoniaceae</taxon>
        <taxon>Gordonia</taxon>
    </lineage>
</organism>
<feature type="transmembrane region" description="Helical" evidence="1">
    <location>
        <begin position="109"/>
        <end position="137"/>
    </location>
</feature>
<dbReference type="Proteomes" id="UP001418444">
    <property type="component" value="Unassembled WGS sequence"/>
</dbReference>
<name>A0ABP7NTY2_9ACTN</name>
<sequence>MSAPPAAPRGIDPHLGSIPFWREIAVELRKLVGTRGPWILLGLLALVWIAILAVLVFGETVTFSGSVQAFGNMTRIFVAILTILLVTSEWGQRSVLTAFTLEPRRERVIAAKLAAALIGAATLFGLAVALSAVITAIRGGSFDGAAEVVRYGGVRALFDVLMAFAMALAVLNTAGAIVAYLALPDVVVPALLFLLSFSTSGAQPGFEGHSTLFNTLAPWIYPQDAMSSLNSADIGAQDWAHVLVCAVIWIGVPGLLGVYRVMTSEVK</sequence>
<feature type="transmembrane region" description="Helical" evidence="1">
    <location>
        <begin position="69"/>
        <end position="88"/>
    </location>
</feature>
<keyword evidence="3" id="KW-1185">Reference proteome</keyword>
<evidence type="ECO:0000313" key="3">
    <source>
        <dbReference type="Proteomes" id="UP001418444"/>
    </source>
</evidence>
<feature type="transmembrane region" description="Helical" evidence="1">
    <location>
        <begin position="239"/>
        <end position="259"/>
    </location>
</feature>
<dbReference type="EMBL" id="BAAAZW010000003">
    <property type="protein sequence ID" value="GAA3953929.1"/>
    <property type="molecule type" value="Genomic_DNA"/>
</dbReference>
<evidence type="ECO:0008006" key="4">
    <source>
        <dbReference type="Google" id="ProtNLM"/>
    </source>
</evidence>
<keyword evidence="1" id="KW-0472">Membrane</keyword>
<proteinExistence type="predicted"/>
<dbReference type="RefSeq" id="WP_344781334.1">
    <property type="nucleotide sequence ID" value="NZ_BAAAZW010000003.1"/>
</dbReference>
<evidence type="ECO:0000313" key="2">
    <source>
        <dbReference type="EMBL" id="GAA3953929.1"/>
    </source>
</evidence>
<feature type="transmembrane region" description="Helical" evidence="1">
    <location>
        <begin position="149"/>
        <end position="171"/>
    </location>
</feature>
<keyword evidence="1" id="KW-0812">Transmembrane</keyword>